<proteinExistence type="predicted"/>
<dbReference type="Proteomes" id="UP000298325">
    <property type="component" value="Unassembled WGS sequence"/>
</dbReference>
<feature type="transmembrane region" description="Helical" evidence="1">
    <location>
        <begin position="47"/>
        <end position="68"/>
    </location>
</feature>
<dbReference type="AlphaFoldDB" id="A0A4Z1C6X2"/>
<keyword evidence="1" id="KW-0812">Transmembrane</keyword>
<evidence type="ECO:0000256" key="1">
    <source>
        <dbReference type="SAM" id="Phobius"/>
    </source>
</evidence>
<comment type="caution">
    <text evidence="2">The sequence shown here is derived from an EMBL/GenBank/DDBJ whole genome shotgun (WGS) entry which is preliminary data.</text>
</comment>
<keyword evidence="3" id="KW-1185">Reference proteome</keyword>
<protein>
    <submittedName>
        <fullName evidence="2">Uncharacterized protein</fullName>
    </submittedName>
</protein>
<evidence type="ECO:0000313" key="2">
    <source>
        <dbReference type="EMBL" id="TGN41350.1"/>
    </source>
</evidence>
<keyword evidence="1" id="KW-1133">Transmembrane helix</keyword>
<name>A0A4Z1C6X2_9GAMM</name>
<feature type="transmembrane region" description="Helical" evidence="1">
    <location>
        <begin position="20"/>
        <end position="41"/>
    </location>
</feature>
<gene>
    <name evidence="2" type="ORF">E5Q11_02045</name>
</gene>
<dbReference type="EMBL" id="SRPF01000001">
    <property type="protein sequence ID" value="TGN41350.1"/>
    <property type="molecule type" value="Genomic_DNA"/>
</dbReference>
<reference evidence="2 3" key="1">
    <citation type="submission" date="2019-04" db="EMBL/GenBank/DDBJ databases">
        <authorList>
            <person name="Park S."/>
            <person name="Yoon J.-H."/>
        </authorList>
    </citation>
    <scope>NUCLEOTIDE SEQUENCE [LARGE SCALE GENOMIC DNA]</scope>
    <source>
        <strain evidence="2 3">HJM-18</strain>
    </source>
</reference>
<keyword evidence="1" id="KW-0472">Membrane</keyword>
<dbReference type="RefSeq" id="WP_135801735.1">
    <property type="nucleotide sequence ID" value="NZ_SRPF01000001.1"/>
</dbReference>
<organism evidence="2 3">
    <name type="scientific">Marinobacter confluentis</name>
    <dbReference type="NCBI Taxonomy" id="1697557"/>
    <lineage>
        <taxon>Bacteria</taxon>
        <taxon>Pseudomonadati</taxon>
        <taxon>Pseudomonadota</taxon>
        <taxon>Gammaproteobacteria</taxon>
        <taxon>Pseudomonadales</taxon>
        <taxon>Marinobacteraceae</taxon>
        <taxon>Marinobacter</taxon>
    </lineage>
</organism>
<evidence type="ECO:0000313" key="3">
    <source>
        <dbReference type="Proteomes" id="UP000298325"/>
    </source>
</evidence>
<sequence length="243" mass="27515">MKRLPDWLGKLCFEILNDLLLISVVALVFIGAGSLIGLSAGEFLTKFTPLVLGLFSIAITVSALKVSIKEGRDRAQKERDQAVRPILIMNSCDAFRYPSALEKECFVSRLDSPRSINIGLENVGLGIAIEVALFIQCEEGDIYQVAYPLTQIKRDERLGIVIRATLPSNINALITRCEDIYKNRHYGYFGYVEDEKASDKIFFCDFKDQNDAEAEEIEKALRVGVRSKERYIRQEEFNRKHGL</sequence>
<accession>A0A4Z1C6X2</accession>